<comment type="similarity">
    <text evidence="1 6">Belongs to the SINA (Seven in absentia) family.</text>
</comment>
<comment type="domain">
    <text evidence="6">The RING-type zinc finger domain is essential for ubiquitin ligase activity.</text>
</comment>
<dbReference type="InterPro" id="IPR018121">
    <property type="entry name" value="7-in-absentia-prot_TRAF-dom"/>
</dbReference>
<reference evidence="8" key="1">
    <citation type="submission" date="2025-08" db="UniProtKB">
        <authorList>
            <consortium name="RefSeq"/>
        </authorList>
    </citation>
    <scope>IDENTIFICATION</scope>
</reference>
<dbReference type="GeneID" id="106117963"/>
<dbReference type="EC" id="2.3.2.27" evidence="6"/>
<comment type="function">
    <text evidence="6">E3 ubiquitin-protein ligase that mediates ubiquitination and subsequent proteasomal degradation of target proteins. E3 ubiquitin ligases accept ubiquitin from an E2 ubiquitin-conjugating enzyme in the form of a thioester and then directly transfers the ubiquitin to targeted substrates.</text>
</comment>
<dbReference type="InterPro" id="IPR008974">
    <property type="entry name" value="TRAF-like"/>
</dbReference>
<feature type="domain" description="SIAH-type" evidence="7">
    <location>
        <begin position="232"/>
        <end position="294"/>
    </location>
</feature>
<dbReference type="AlphaFoldDB" id="A0AAJ6Z9X7"/>
<dbReference type="GO" id="GO:0061630">
    <property type="term" value="F:ubiquitin protein ligase activity"/>
    <property type="evidence" value="ECO:0007669"/>
    <property type="project" value="UniProtKB-EC"/>
</dbReference>
<dbReference type="RefSeq" id="XP_013167954.1">
    <property type="nucleotide sequence ID" value="XM_013312500.1"/>
</dbReference>
<keyword evidence="6" id="KW-0833">Ubl conjugation pathway</keyword>
<accession>A0AAJ6Z9X7</accession>
<gene>
    <name evidence="8" type="primary">LOC106117963</name>
</gene>
<dbReference type="PANTHER" id="PTHR45877:SF2">
    <property type="entry name" value="E3 UBIQUITIN-PROTEIN LIGASE SINA-RELATED"/>
    <property type="match status" value="1"/>
</dbReference>
<organism evidence="8">
    <name type="scientific">Papilio xuthus</name>
    <name type="common">Asian swallowtail butterfly</name>
    <dbReference type="NCBI Taxonomy" id="66420"/>
    <lineage>
        <taxon>Eukaryota</taxon>
        <taxon>Metazoa</taxon>
        <taxon>Ecdysozoa</taxon>
        <taxon>Arthropoda</taxon>
        <taxon>Hexapoda</taxon>
        <taxon>Insecta</taxon>
        <taxon>Pterygota</taxon>
        <taxon>Neoptera</taxon>
        <taxon>Endopterygota</taxon>
        <taxon>Lepidoptera</taxon>
        <taxon>Glossata</taxon>
        <taxon>Ditrysia</taxon>
        <taxon>Papilionoidea</taxon>
        <taxon>Papilionidae</taxon>
        <taxon>Papilioninae</taxon>
        <taxon>Papilio</taxon>
    </lineage>
</organism>
<evidence type="ECO:0000256" key="4">
    <source>
        <dbReference type="ARBA" id="ARBA00022833"/>
    </source>
</evidence>
<dbReference type="PANTHER" id="PTHR45877">
    <property type="entry name" value="E3 UBIQUITIN-PROTEIN LIGASE SIAH2"/>
    <property type="match status" value="1"/>
</dbReference>
<evidence type="ECO:0000259" key="7">
    <source>
        <dbReference type="PROSITE" id="PS51081"/>
    </source>
</evidence>
<comment type="pathway">
    <text evidence="6">Protein modification; protein ubiquitination.</text>
</comment>
<evidence type="ECO:0000256" key="5">
    <source>
        <dbReference type="PROSITE-ProRule" id="PRU00455"/>
    </source>
</evidence>
<keyword evidence="4 6" id="KW-0862">Zinc</keyword>
<evidence type="ECO:0000256" key="3">
    <source>
        <dbReference type="ARBA" id="ARBA00022771"/>
    </source>
</evidence>
<dbReference type="Gene3D" id="2.60.210.10">
    <property type="entry name" value="Apoptosis, Tumor Necrosis Factor Receptor Associated Protein 2, Chain A"/>
    <property type="match status" value="1"/>
</dbReference>
<dbReference type="Gene3D" id="3.30.40.10">
    <property type="entry name" value="Zinc/RING finger domain, C3HC4 (zinc finger)"/>
    <property type="match status" value="1"/>
</dbReference>
<name>A0AAJ6Z9X7_PAPXU</name>
<dbReference type="KEGG" id="pxu:106117963"/>
<dbReference type="GO" id="GO:0031624">
    <property type="term" value="F:ubiquitin conjugating enzyme binding"/>
    <property type="evidence" value="ECO:0007669"/>
    <property type="project" value="TreeGrafter"/>
</dbReference>
<evidence type="ECO:0000256" key="1">
    <source>
        <dbReference type="ARBA" id="ARBA00009119"/>
    </source>
</evidence>
<evidence type="ECO:0000256" key="6">
    <source>
        <dbReference type="RuleBase" id="RU201113"/>
    </source>
</evidence>
<dbReference type="PROSITE" id="PS51081">
    <property type="entry name" value="ZF_SIAH"/>
    <property type="match status" value="1"/>
</dbReference>
<keyword evidence="3 5" id="KW-0863">Zinc-finger</keyword>
<comment type="catalytic activity">
    <reaction evidence="6">
        <text>S-ubiquitinyl-[E2 ubiquitin-conjugating enzyme]-L-cysteine + [acceptor protein]-L-lysine = [E2 ubiquitin-conjugating enzyme]-L-cysteine + N(6)-ubiquitinyl-[acceptor protein]-L-lysine.</text>
        <dbReference type="EC" id="2.3.2.27"/>
    </reaction>
</comment>
<evidence type="ECO:0000313" key="8">
    <source>
        <dbReference type="RefSeq" id="XP_013167954.1"/>
    </source>
</evidence>
<proteinExistence type="inferred from homology"/>
<dbReference type="GO" id="GO:0043161">
    <property type="term" value="P:proteasome-mediated ubiquitin-dependent protein catabolic process"/>
    <property type="evidence" value="ECO:0007669"/>
    <property type="project" value="TreeGrafter"/>
</dbReference>
<protein>
    <recommendedName>
        <fullName evidence="6">E3 ubiquitin-protein ligase</fullName>
        <ecNumber evidence="6">2.3.2.27</ecNumber>
    </recommendedName>
</protein>
<keyword evidence="2 6" id="KW-0479">Metal-binding</keyword>
<sequence>MGNEQSSENERRKRDANIQATLQKTLEKQRQIYEQRCKEMLQTQAEALRKEQLASTSVNITAGTSRDCQNNLYPNLQPSTSSEHSSPIVYTSPLSYQRYSVTSQNNDLTTNTATVSSANDAQRVIPSAPPMTYKQPMKVNSVQNYSGLGTEHNCPKCGNKFGLHIFQCGSGHSSCRNCKINSGICGVLNCGKKITDMRNRTLEAYMADLMLTTKQGIVKDCKPVNQQTSQYNSRLNCPNHHDGCCLHFTTNEMDNHLKECPYNEMACPLLAIFGRCSWRGKFNQLDGHFADCHPEHRRGQVDTEMSIVNTKNDNRIFYLVLIGTYNFFIHLKIDSNAKMIYLAAQLVGTKVSASKWCYEFHIYNKAQPRRKFQYFGVCTSNTISIDDIFLKKQCAVIPMAYIDTFINHNCLNYKFFLKKQIKTTS</sequence>
<dbReference type="InterPro" id="IPR013010">
    <property type="entry name" value="Znf_SIAH"/>
</dbReference>
<dbReference type="InterPro" id="IPR004162">
    <property type="entry name" value="SINA-like_animal"/>
</dbReference>
<evidence type="ECO:0000256" key="2">
    <source>
        <dbReference type="ARBA" id="ARBA00022723"/>
    </source>
</evidence>
<dbReference type="Pfam" id="PF03145">
    <property type="entry name" value="Sina_TRAF"/>
    <property type="match status" value="1"/>
</dbReference>
<comment type="domain">
    <text evidence="6">The SBD domain (substrate-binding domain) mediates the interaction with substrate proteins. It is related to the TRAF family.</text>
</comment>
<dbReference type="Proteomes" id="UP000694872">
    <property type="component" value="Unplaced"/>
</dbReference>
<dbReference type="InterPro" id="IPR013083">
    <property type="entry name" value="Znf_RING/FYVE/PHD"/>
</dbReference>
<dbReference type="GO" id="GO:0005737">
    <property type="term" value="C:cytoplasm"/>
    <property type="evidence" value="ECO:0007669"/>
    <property type="project" value="InterPro"/>
</dbReference>
<dbReference type="GO" id="GO:0008270">
    <property type="term" value="F:zinc ion binding"/>
    <property type="evidence" value="ECO:0007669"/>
    <property type="project" value="UniProtKB-KW"/>
</dbReference>
<dbReference type="SUPFAM" id="SSF49599">
    <property type="entry name" value="TRAF domain-like"/>
    <property type="match status" value="1"/>
</dbReference>